<feature type="compositionally biased region" description="Basic residues" evidence="1">
    <location>
        <begin position="100"/>
        <end position="110"/>
    </location>
</feature>
<comment type="caution">
    <text evidence="2">The sequence shown here is derived from an EMBL/GenBank/DDBJ whole genome shotgun (WGS) entry which is preliminary data.</text>
</comment>
<reference evidence="3" key="1">
    <citation type="submission" date="2017-03" db="EMBL/GenBank/DDBJ databases">
        <title>Genomes of endolithic fungi from Antarctica.</title>
        <authorList>
            <person name="Coleine C."/>
            <person name="Masonjones S."/>
            <person name="Stajich J.E."/>
        </authorList>
    </citation>
    <scope>NUCLEOTIDE SEQUENCE [LARGE SCALE GENOMIC DNA]</scope>
    <source>
        <strain evidence="3">CCFEE 5527</strain>
    </source>
</reference>
<feature type="compositionally biased region" description="Low complexity" evidence="1">
    <location>
        <begin position="72"/>
        <end position="91"/>
    </location>
</feature>
<evidence type="ECO:0000313" key="3">
    <source>
        <dbReference type="Proteomes" id="UP000192596"/>
    </source>
</evidence>
<dbReference type="AlphaFoldDB" id="A0A1V8SEU9"/>
<gene>
    <name evidence="2" type="ORF">B0A48_16487</name>
</gene>
<evidence type="ECO:0000313" key="2">
    <source>
        <dbReference type="EMBL" id="OQN97623.1"/>
    </source>
</evidence>
<sequence length="158" mass="16815">MPTSFFAPAPLSATAATTSAPVHNRPNALFIDNETGFVSSRLGKEAVSIIRPVSGAQNDSSDRAPAPGRSIAASQSLTGAAAARRGSAPTAYVLPDGKKSMNKMLRRPNGKRLDGRERRAVYRRIERIGSPKHSGVVRPAEPAEDRKPNPFAQETQVA</sequence>
<proteinExistence type="predicted"/>
<dbReference type="InParanoid" id="A0A1V8SEU9"/>
<evidence type="ECO:0000256" key="1">
    <source>
        <dbReference type="SAM" id="MobiDB-lite"/>
    </source>
</evidence>
<name>A0A1V8SEU9_9PEZI</name>
<feature type="compositionally biased region" description="Basic and acidic residues" evidence="1">
    <location>
        <begin position="111"/>
        <end position="129"/>
    </location>
</feature>
<organism evidence="2 3">
    <name type="scientific">Cryoendolithus antarcticus</name>
    <dbReference type="NCBI Taxonomy" id="1507870"/>
    <lineage>
        <taxon>Eukaryota</taxon>
        <taxon>Fungi</taxon>
        <taxon>Dikarya</taxon>
        <taxon>Ascomycota</taxon>
        <taxon>Pezizomycotina</taxon>
        <taxon>Dothideomycetes</taxon>
        <taxon>Dothideomycetidae</taxon>
        <taxon>Cladosporiales</taxon>
        <taxon>Cladosporiaceae</taxon>
        <taxon>Cryoendolithus</taxon>
    </lineage>
</organism>
<dbReference type="OrthoDB" id="429626at2759"/>
<protein>
    <submittedName>
        <fullName evidence="2">Uncharacterized protein</fullName>
    </submittedName>
</protein>
<accession>A0A1V8SEU9</accession>
<dbReference type="EMBL" id="NAJO01000052">
    <property type="protein sequence ID" value="OQN97623.1"/>
    <property type="molecule type" value="Genomic_DNA"/>
</dbReference>
<keyword evidence="3" id="KW-1185">Reference proteome</keyword>
<dbReference type="Proteomes" id="UP000192596">
    <property type="component" value="Unassembled WGS sequence"/>
</dbReference>
<feature type="region of interest" description="Disordered" evidence="1">
    <location>
        <begin position="52"/>
        <end position="158"/>
    </location>
</feature>